<proteinExistence type="predicted"/>
<organism evidence="2">
    <name type="scientific">Noctiluca scintillans</name>
    <name type="common">Sea sparkle</name>
    <name type="synonym">Red tide dinoflagellate</name>
    <dbReference type="NCBI Taxonomy" id="2966"/>
    <lineage>
        <taxon>Eukaryota</taxon>
        <taxon>Sar</taxon>
        <taxon>Alveolata</taxon>
        <taxon>Dinophyceae</taxon>
        <taxon>Noctilucales</taxon>
        <taxon>Noctilucaceae</taxon>
        <taxon>Noctiluca</taxon>
    </lineage>
</organism>
<accession>A0A7S1FHN3</accession>
<dbReference type="EMBL" id="HBFQ01061238">
    <property type="protein sequence ID" value="CAD8869026.1"/>
    <property type="molecule type" value="Transcribed_RNA"/>
</dbReference>
<reference evidence="2" key="1">
    <citation type="submission" date="2021-01" db="EMBL/GenBank/DDBJ databases">
        <authorList>
            <person name="Corre E."/>
            <person name="Pelletier E."/>
            <person name="Niang G."/>
            <person name="Scheremetjew M."/>
            <person name="Finn R."/>
            <person name="Kale V."/>
            <person name="Holt S."/>
            <person name="Cochrane G."/>
            <person name="Meng A."/>
            <person name="Brown T."/>
            <person name="Cohen L."/>
        </authorList>
    </citation>
    <scope>NUCLEOTIDE SEQUENCE</scope>
</reference>
<dbReference type="SUPFAM" id="SSF53474">
    <property type="entry name" value="alpha/beta-Hydrolases"/>
    <property type="match status" value="1"/>
</dbReference>
<dbReference type="Pfam" id="PF12146">
    <property type="entry name" value="Hydrolase_4"/>
    <property type="match status" value="1"/>
</dbReference>
<dbReference type="PANTHER" id="PTHR12277:SF81">
    <property type="entry name" value="PROTEIN ABHD13"/>
    <property type="match status" value="1"/>
</dbReference>
<dbReference type="PANTHER" id="PTHR12277">
    <property type="entry name" value="ALPHA/BETA HYDROLASE DOMAIN-CONTAINING PROTEIN"/>
    <property type="match status" value="1"/>
</dbReference>
<protein>
    <recommendedName>
        <fullName evidence="1">Serine aminopeptidase S33 domain-containing protein</fullName>
    </recommendedName>
</protein>
<dbReference type="AlphaFoldDB" id="A0A7S1FHN3"/>
<dbReference type="InterPro" id="IPR022742">
    <property type="entry name" value="Hydrolase_4"/>
</dbReference>
<name>A0A7S1FHN3_NOCSC</name>
<evidence type="ECO:0000259" key="1">
    <source>
        <dbReference type="Pfam" id="PF12146"/>
    </source>
</evidence>
<dbReference type="Gene3D" id="3.40.50.1820">
    <property type="entry name" value="alpha/beta hydrolase"/>
    <property type="match status" value="1"/>
</dbReference>
<sequence length="340" mass="36383">MDPNAMMGMLDGFWDMPMVSGIAFHPSAAEPKFLGATTGPIRDGTFDVAGGDKISYRLYVPEGVTVKAVVYYFHGNAMVCTDADHLSDVFHAAGAALLSVDFRGFAWGTGQPSLTKLCSDADECFGASLKLLESVGFGDAALVMCGRSIGASCAVHLAATRADKVRGLIIDNGLMSVKQLPVVAMMAPQLFGPQGEMMLQMLPEPFDTVSKLSAIACPTLVMHAEQDEIVPVAQGVLCHERIPSEQKKLRRWTRGGHNDVTFVNADEWNAEVRALVGLAVDYTNPFPAGVTVEAHSLSNPDFNGLRGKVLGPQGERFRVAFPSPMGEKALKPANLKIVDT</sequence>
<dbReference type="InterPro" id="IPR029058">
    <property type="entry name" value="AB_hydrolase_fold"/>
</dbReference>
<gene>
    <name evidence="2" type="ORF">NSCI0253_LOCUS43382</name>
</gene>
<evidence type="ECO:0000313" key="2">
    <source>
        <dbReference type="EMBL" id="CAD8869026.1"/>
    </source>
</evidence>
<feature type="domain" description="Serine aminopeptidase S33" evidence="1">
    <location>
        <begin position="66"/>
        <end position="180"/>
    </location>
</feature>